<protein>
    <recommendedName>
        <fullName evidence="4">Lipoprotein</fullName>
    </recommendedName>
</protein>
<evidence type="ECO:0000313" key="3">
    <source>
        <dbReference type="Proteomes" id="UP000186785"/>
    </source>
</evidence>
<dbReference type="Proteomes" id="UP000186785">
    <property type="component" value="Unassembled WGS sequence"/>
</dbReference>
<feature type="signal peptide" evidence="1">
    <location>
        <begin position="1"/>
        <end position="30"/>
    </location>
</feature>
<keyword evidence="1" id="KW-0732">Signal</keyword>
<sequence length="123" mass="13048">MYQATTATNRKRGLKAVAILSLLPMAFGLAGCSGSSSSDGTSKQEVEQGLVKLLDRSKGQLGLNDEQVKNISSCVAEKLDDKISEESKQKLAAGKDIMPDSPDHDAVFEASSSCAKEEVLKSK</sequence>
<accession>A0A1Q5PQP2</accession>
<dbReference type="RefSeq" id="WP_073708697.1">
    <property type="nucleotide sequence ID" value="NZ_MQSV01000001.1"/>
</dbReference>
<evidence type="ECO:0000256" key="1">
    <source>
        <dbReference type="SAM" id="SignalP"/>
    </source>
</evidence>
<reference evidence="2 3" key="1">
    <citation type="submission" date="2016-11" db="EMBL/GenBank/DDBJ databases">
        <title>Actinomyces gypaetusis sp. nov. isolated from the vulture Gypaetus barbatus in Qinghai Tibet Plateau China.</title>
        <authorList>
            <person name="Meng X."/>
        </authorList>
    </citation>
    <scope>NUCLEOTIDE SEQUENCE [LARGE SCALE GENOMIC DNA]</scope>
    <source>
        <strain evidence="2 3">VUL4_2</strain>
    </source>
</reference>
<feature type="chain" id="PRO_5039663344" description="Lipoprotein" evidence="1">
    <location>
        <begin position="31"/>
        <end position="123"/>
    </location>
</feature>
<name>A0A1Q5PQP2_9ACTO</name>
<dbReference type="AlphaFoldDB" id="A0A1Q5PQP2"/>
<comment type="caution">
    <text evidence="2">The sequence shown here is derived from an EMBL/GenBank/DDBJ whole genome shotgun (WGS) entry which is preliminary data.</text>
</comment>
<organism evidence="2 3">
    <name type="scientific">Boudabousia liubingyangii</name>
    <dbReference type="NCBI Taxonomy" id="1921764"/>
    <lineage>
        <taxon>Bacteria</taxon>
        <taxon>Bacillati</taxon>
        <taxon>Actinomycetota</taxon>
        <taxon>Actinomycetes</taxon>
        <taxon>Actinomycetales</taxon>
        <taxon>Actinomycetaceae</taxon>
        <taxon>Boudabousia</taxon>
    </lineage>
</organism>
<evidence type="ECO:0008006" key="4">
    <source>
        <dbReference type="Google" id="ProtNLM"/>
    </source>
</evidence>
<proteinExistence type="predicted"/>
<evidence type="ECO:0000313" key="2">
    <source>
        <dbReference type="EMBL" id="OKL49813.1"/>
    </source>
</evidence>
<keyword evidence="3" id="KW-1185">Reference proteome</keyword>
<dbReference type="EMBL" id="MQSV01000001">
    <property type="protein sequence ID" value="OKL49813.1"/>
    <property type="molecule type" value="Genomic_DNA"/>
</dbReference>
<gene>
    <name evidence="2" type="ORF">BSR29_02375</name>
</gene>